<dbReference type="EMBL" id="JASCXX010000002">
    <property type="protein sequence ID" value="MDI6447712.1"/>
    <property type="molecule type" value="Genomic_DNA"/>
</dbReference>
<keyword evidence="4 7" id="KW-0812">Transmembrane</keyword>
<feature type="transmembrane region" description="Helical" evidence="7">
    <location>
        <begin position="319"/>
        <end position="349"/>
    </location>
</feature>
<dbReference type="GO" id="GO:0022857">
    <property type="term" value="F:transmembrane transporter activity"/>
    <property type="evidence" value="ECO:0007669"/>
    <property type="project" value="TreeGrafter"/>
</dbReference>
<sequence length="434" mass="46229">MDLPVVVLVVSFVVLLVLNVPVAFCMGIATVLAFTTMSGELPAFVAVAHQIATGIDSFALLAIPFFILSGQLMGQGGIARRLIDFANTLVGRFRGGLAFVNVVTCMFFGAISGSATAAISSVGGFMVPLMNKMGYDRDFNASVTITAATTGLLIPPSNVMIVYSLATGGAVSIAAIFMAGFLPGILVGLGLILVSAVISVRHNYGKGETFPFREGVVRFFKAVPALLLVFIVIGGILLGWFTPTEASAVAVLYAFFLAVVVYREVRIRDLPRILLQCGITTSVVFLLIGTSMAMSWVLASENVPQDISAYLVGLTDSKVLLLLMINAILLAVGTFMDMTPAILIFTPIFLPVAERLGLHPLHFGIVMIMNLCIGLCTPPVGTCLFLGCGIAETTVTRVMRHILPFFGAMFVTLLICTFVPDISLWLPDKLGFVR</sequence>
<keyword evidence="10" id="KW-1185">Reference proteome</keyword>
<dbReference type="GO" id="GO:0005886">
    <property type="term" value="C:plasma membrane"/>
    <property type="evidence" value="ECO:0007669"/>
    <property type="project" value="UniProtKB-SubCell"/>
</dbReference>
<feature type="domain" description="TRAP C4-dicarboxylate transport system permease DctM subunit" evidence="8">
    <location>
        <begin position="9"/>
        <end position="422"/>
    </location>
</feature>
<dbReference type="PANTHER" id="PTHR33362">
    <property type="entry name" value="SIALIC ACID TRAP TRANSPORTER PERMEASE PROTEIN SIAT-RELATED"/>
    <property type="match status" value="1"/>
</dbReference>
<reference evidence="9" key="1">
    <citation type="submission" date="2023-05" db="EMBL/GenBank/DDBJ databases">
        <title>Anaerotaeda fermentans gen. nov., sp. nov., a novel anaerobic planctomycete of the new family within the order Sedimentisphaerales isolated from Taman Peninsula, Russia.</title>
        <authorList>
            <person name="Khomyakova M.A."/>
            <person name="Merkel A.Y."/>
            <person name="Slobodkin A.I."/>
        </authorList>
    </citation>
    <scope>NUCLEOTIDE SEQUENCE</scope>
    <source>
        <strain evidence="9">M17dextr</strain>
    </source>
</reference>
<feature type="transmembrane region" description="Helical" evidence="7">
    <location>
        <begin position="41"/>
        <end position="67"/>
    </location>
</feature>
<evidence type="ECO:0000313" key="10">
    <source>
        <dbReference type="Proteomes" id="UP001431776"/>
    </source>
</evidence>
<organism evidence="9 10">
    <name type="scientific">Anaerobaca lacustris</name>
    <dbReference type="NCBI Taxonomy" id="3044600"/>
    <lineage>
        <taxon>Bacteria</taxon>
        <taxon>Pseudomonadati</taxon>
        <taxon>Planctomycetota</taxon>
        <taxon>Phycisphaerae</taxon>
        <taxon>Sedimentisphaerales</taxon>
        <taxon>Anaerobacaceae</taxon>
        <taxon>Anaerobaca</taxon>
    </lineage>
</organism>
<dbReference type="NCBIfam" id="TIGR00786">
    <property type="entry name" value="dctM"/>
    <property type="match status" value="1"/>
</dbReference>
<evidence type="ECO:0000256" key="3">
    <source>
        <dbReference type="ARBA" id="ARBA00022519"/>
    </source>
</evidence>
<dbReference type="PIRSF" id="PIRSF006066">
    <property type="entry name" value="HI0050"/>
    <property type="match status" value="1"/>
</dbReference>
<keyword evidence="5 7" id="KW-1133">Transmembrane helix</keyword>
<protein>
    <submittedName>
        <fullName evidence="9">TRAP transporter large permease</fullName>
    </submittedName>
</protein>
<feature type="transmembrane region" description="Helical" evidence="7">
    <location>
        <begin position="139"/>
        <end position="166"/>
    </location>
</feature>
<evidence type="ECO:0000256" key="1">
    <source>
        <dbReference type="ARBA" id="ARBA00004429"/>
    </source>
</evidence>
<dbReference type="Proteomes" id="UP001431776">
    <property type="component" value="Unassembled WGS sequence"/>
</dbReference>
<comment type="caution">
    <text evidence="9">The sequence shown here is derived from an EMBL/GenBank/DDBJ whole genome shotgun (WGS) entry which is preliminary data.</text>
</comment>
<feature type="transmembrane region" description="Helical" evidence="7">
    <location>
        <begin position="172"/>
        <end position="198"/>
    </location>
</feature>
<feature type="transmembrane region" description="Helical" evidence="7">
    <location>
        <begin position="401"/>
        <end position="426"/>
    </location>
</feature>
<evidence type="ECO:0000256" key="5">
    <source>
        <dbReference type="ARBA" id="ARBA00022989"/>
    </source>
</evidence>
<dbReference type="RefSeq" id="WP_349243124.1">
    <property type="nucleotide sequence ID" value="NZ_JASCXX010000002.1"/>
</dbReference>
<feature type="transmembrane region" description="Helical" evidence="7">
    <location>
        <begin position="361"/>
        <end position="381"/>
    </location>
</feature>
<dbReference type="AlphaFoldDB" id="A0AAW6TPY8"/>
<keyword evidence="2" id="KW-1003">Cell membrane</keyword>
<feature type="transmembrane region" description="Helical" evidence="7">
    <location>
        <begin position="219"/>
        <end position="240"/>
    </location>
</feature>
<evidence type="ECO:0000313" key="9">
    <source>
        <dbReference type="EMBL" id="MDI6447712.1"/>
    </source>
</evidence>
<evidence type="ECO:0000259" key="8">
    <source>
        <dbReference type="Pfam" id="PF06808"/>
    </source>
</evidence>
<dbReference type="Pfam" id="PF06808">
    <property type="entry name" value="DctM"/>
    <property type="match status" value="1"/>
</dbReference>
<feature type="transmembrane region" description="Helical" evidence="7">
    <location>
        <begin position="6"/>
        <end position="34"/>
    </location>
</feature>
<keyword evidence="6 7" id="KW-0472">Membrane</keyword>
<evidence type="ECO:0000256" key="4">
    <source>
        <dbReference type="ARBA" id="ARBA00022692"/>
    </source>
</evidence>
<feature type="transmembrane region" description="Helical" evidence="7">
    <location>
        <begin position="246"/>
        <end position="262"/>
    </location>
</feature>
<comment type="subcellular location">
    <subcellularLocation>
        <location evidence="1">Cell inner membrane</location>
        <topology evidence="1">Multi-pass membrane protein</topology>
    </subcellularLocation>
</comment>
<evidence type="ECO:0000256" key="2">
    <source>
        <dbReference type="ARBA" id="ARBA00022475"/>
    </source>
</evidence>
<accession>A0AAW6TPY8</accession>
<gene>
    <name evidence="9" type="ORF">QJ522_01555</name>
</gene>
<feature type="transmembrane region" description="Helical" evidence="7">
    <location>
        <begin position="98"/>
        <end position="127"/>
    </location>
</feature>
<dbReference type="PANTHER" id="PTHR33362:SF2">
    <property type="entry name" value="TRAP TRANSPORTER LARGE PERMEASE PROTEIN"/>
    <property type="match status" value="1"/>
</dbReference>
<dbReference type="InterPro" id="IPR004681">
    <property type="entry name" value="TRAP_DctM"/>
</dbReference>
<keyword evidence="3" id="KW-0997">Cell inner membrane</keyword>
<proteinExistence type="predicted"/>
<evidence type="ECO:0000256" key="6">
    <source>
        <dbReference type="ARBA" id="ARBA00023136"/>
    </source>
</evidence>
<dbReference type="InterPro" id="IPR010656">
    <property type="entry name" value="DctM"/>
</dbReference>
<evidence type="ECO:0000256" key="7">
    <source>
        <dbReference type="SAM" id="Phobius"/>
    </source>
</evidence>
<feature type="transmembrane region" description="Helical" evidence="7">
    <location>
        <begin position="274"/>
        <end position="299"/>
    </location>
</feature>
<name>A0AAW6TPY8_9BACT</name>